<evidence type="ECO:0000256" key="6">
    <source>
        <dbReference type="ARBA" id="ARBA00022989"/>
    </source>
</evidence>
<dbReference type="GO" id="GO:0042761">
    <property type="term" value="P:very long-chain fatty acid biosynthetic process"/>
    <property type="evidence" value="ECO:0007669"/>
    <property type="project" value="TreeGrafter"/>
</dbReference>
<evidence type="ECO:0000256" key="4">
    <source>
        <dbReference type="ARBA" id="ARBA00022692"/>
    </source>
</evidence>
<dbReference type="GO" id="GO:0030148">
    <property type="term" value="P:sphingolipid biosynthetic process"/>
    <property type="evidence" value="ECO:0007669"/>
    <property type="project" value="TreeGrafter"/>
</dbReference>
<dbReference type="GO" id="GO:0019367">
    <property type="term" value="P:fatty acid elongation, saturated fatty acid"/>
    <property type="evidence" value="ECO:0007669"/>
    <property type="project" value="TreeGrafter"/>
</dbReference>
<accession>A0A1E3PM11</accession>
<dbReference type="STRING" id="857566.A0A1E3PM11"/>
<evidence type="ECO:0000256" key="8">
    <source>
        <dbReference type="ARBA" id="ARBA00023136"/>
    </source>
</evidence>
<comment type="similarity">
    <text evidence="10">Belongs to the ELO family.</text>
</comment>
<dbReference type="Proteomes" id="UP000095009">
    <property type="component" value="Unassembled WGS sequence"/>
</dbReference>
<keyword evidence="4 10" id="KW-0812">Transmembrane</keyword>
<keyword evidence="13" id="KW-1185">Reference proteome</keyword>
<comment type="subcellular location">
    <subcellularLocation>
        <location evidence="1">Membrane</location>
        <topology evidence="1">Multi-pass membrane protein</topology>
    </subcellularLocation>
</comment>
<keyword evidence="9 10" id="KW-0275">Fatty acid biosynthesis</keyword>
<feature type="transmembrane region" description="Helical" evidence="10">
    <location>
        <begin position="6"/>
        <end position="23"/>
    </location>
</feature>
<dbReference type="PANTHER" id="PTHR11157">
    <property type="entry name" value="FATTY ACID ACYL TRANSFERASE-RELATED"/>
    <property type="match status" value="1"/>
</dbReference>
<feature type="transmembrane region" description="Helical" evidence="10">
    <location>
        <begin position="158"/>
        <end position="178"/>
    </location>
</feature>
<evidence type="ECO:0000313" key="13">
    <source>
        <dbReference type="Proteomes" id="UP000095009"/>
    </source>
</evidence>
<evidence type="ECO:0000256" key="2">
    <source>
        <dbReference type="ARBA" id="ARBA00022516"/>
    </source>
</evidence>
<feature type="transmembrane region" description="Helical" evidence="10">
    <location>
        <begin position="44"/>
        <end position="66"/>
    </location>
</feature>
<dbReference type="EC" id="2.3.1.-" evidence="10"/>
<feature type="transmembrane region" description="Helical" evidence="10">
    <location>
        <begin position="198"/>
        <end position="217"/>
    </location>
</feature>
<feature type="region of interest" description="Disordered" evidence="11">
    <location>
        <begin position="266"/>
        <end position="300"/>
    </location>
</feature>
<protein>
    <recommendedName>
        <fullName evidence="10">Elongation of fatty acids protein</fullName>
        <ecNumber evidence="10">2.3.1.-</ecNumber>
    </recommendedName>
</protein>
<keyword evidence="7 10" id="KW-0443">Lipid metabolism</keyword>
<dbReference type="InterPro" id="IPR002076">
    <property type="entry name" value="ELO_fam"/>
</dbReference>
<keyword evidence="6 10" id="KW-1133">Transmembrane helix</keyword>
<evidence type="ECO:0000256" key="3">
    <source>
        <dbReference type="ARBA" id="ARBA00022679"/>
    </source>
</evidence>
<evidence type="ECO:0000256" key="1">
    <source>
        <dbReference type="ARBA" id="ARBA00004141"/>
    </source>
</evidence>
<comment type="catalytic activity">
    <reaction evidence="10">
        <text>an acyl-CoA + malonyl-CoA + H(+) = a 3-oxoacyl-CoA + CO2 + CoA</text>
        <dbReference type="Rhea" id="RHEA:50252"/>
        <dbReference type="ChEBI" id="CHEBI:15378"/>
        <dbReference type="ChEBI" id="CHEBI:16526"/>
        <dbReference type="ChEBI" id="CHEBI:57287"/>
        <dbReference type="ChEBI" id="CHEBI:57384"/>
        <dbReference type="ChEBI" id="CHEBI:58342"/>
        <dbReference type="ChEBI" id="CHEBI:90726"/>
    </reaction>
    <physiologicalReaction direction="left-to-right" evidence="10">
        <dbReference type="Rhea" id="RHEA:50253"/>
    </physiologicalReaction>
</comment>
<organism evidence="12 13">
    <name type="scientific">Nadsonia fulvescens var. elongata DSM 6958</name>
    <dbReference type="NCBI Taxonomy" id="857566"/>
    <lineage>
        <taxon>Eukaryota</taxon>
        <taxon>Fungi</taxon>
        <taxon>Dikarya</taxon>
        <taxon>Ascomycota</taxon>
        <taxon>Saccharomycotina</taxon>
        <taxon>Dipodascomycetes</taxon>
        <taxon>Dipodascales</taxon>
        <taxon>Dipodascales incertae sedis</taxon>
        <taxon>Nadsonia</taxon>
    </lineage>
</organism>
<evidence type="ECO:0000313" key="12">
    <source>
        <dbReference type="EMBL" id="ODQ65867.1"/>
    </source>
</evidence>
<keyword evidence="3 10" id="KW-0808">Transferase</keyword>
<dbReference type="GO" id="GO:0034625">
    <property type="term" value="P:fatty acid elongation, monounsaturated fatty acid"/>
    <property type="evidence" value="ECO:0007669"/>
    <property type="project" value="TreeGrafter"/>
</dbReference>
<evidence type="ECO:0000256" key="10">
    <source>
        <dbReference type="RuleBase" id="RU361115"/>
    </source>
</evidence>
<dbReference type="Pfam" id="PF01151">
    <property type="entry name" value="ELO"/>
    <property type="match status" value="1"/>
</dbReference>
<dbReference type="PANTHER" id="PTHR11157:SF169">
    <property type="entry name" value="ELONGATION OF FATTY ACIDS PROTEIN"/>
    <property type="match status" value="1"/>
</dbReference>
<dbReference type="GO" id="GO:0034626">
    <property type="term" value="P:fatty acid elongation, polyunsaturated fatty acid"/>
    <property type="evidence" value="ECO:0007669"/>
    <property type="project" value="TreeGrafter"/>
</dbReference>
<evidence type="ECO:0000256" key="7">
    <source>
        <dbReference type="ARBA" id="ARBA00023098"/>
    </source>
</evidence>
<name>A0A1E3PM11_9ASCO</name>
<sequence length="300" mass="34196">MDARVPITIATAYAVLVHIANRYRKINSEPLSITKSKFFKAFVLIHNIGLCVYSAWTFGGMIRVFYKSIFETSKLLGPVWNSSSKYAIWSSICNLNDGIWGTGLQYYGYYFYLSKFYEVFDTIIILAKGKKSSLLQTYHHSGAMISMWLGIRYSSPPIWIFVVFNSLIHTLMYLYYTLSALKLKIPTALKRALTTAQIIQFVFGGSLGLLHTFVNYIDPRTGELEYCINTPGQNTALIFIIGYLAPLTYLFVTFFIESYLKKSRASNRRKNERKQDTNSSTLSTSTGVNEETKSVRSRTT</sequence>
<feature type="transmembrane region" description="Helical" evidence="10">
    <location>
        <begin position="237"/>
        <end position="260"/>
    </location>
</feature>
<gene>
    <name evidence="12" type="ORF">NADFUDRAFT_24114</name>
</gene>
<dbReference type="EMBL" id="KV454409">
    <property type="protein sequence ID" value="ODQ65867.1"/>
    <property type="molecule type" value="Genomic_DNA"/>
</dbReference>
<evidence type="ECO:0000256" key="9">
    <source>
        <dbReference type="ARBA" id="ARBA00023160"/>
    </source>
</evidence>
<dbReference type="GO" id="GO:0009922">
    <property type="term" value="F:fatty acid elongase activity"/>
    <property type="evidence" value="ECO:0007669"/>
    <property type="project" value="InterPro"/>
</dbReference>
<reference evidence="12 13" key="1">
    <citation type="journal article" date="2016" name="Proc. Natl. Acad. Sci. U.S.A.">
        <title>Comparative genomics of biotechnologically important yeasts.</title>
        <authorList>
            <person name="Riley R."/>
            <person name="Haridas S."/>
            <person name="Wolfe K.H."/>
            <person name="Lopes M.R."/>
            <person name="Hittinger C.T."/>
            <person name="Goeker M."/>
            <person name="Salamov A.A."/>
            <person name="Wisecaver J.H."/>
            <person name="Long T.M."/>
            <person name="Calvey C.H."/>
            <person name="Aerts A.L."/>
            <person name="Barry K.W."/>
            <person name="Choi C."/>
            <person name="Clum A."/>
            <person name="Coughlan A.Y."/>
            <person name="Deshpande S."/>
            <person name="Douglass A.P."/>
            <person name="Hanson S.J."/>
            <person name="Klenk H.-P."/>
            <person name="LaButti K.M."/>
            <person name="Lapidus A."/>
            <person name="Lindquist E.A."/>
            <person name="Lipzen A.M."/>
            <person name="Meier-Kolthoff J.P."/>
            <person name="Ohm R.A."/>
            <person name="Otillar R.P."/>
            <person name="Pangilinan J.L."/>
            <person name="Peng Y."/>
            <person name="Rokas A."/>
            <person name="Rosa C.A."/>
            <person name="Scheuner C."/>
            <person name="Sibirny A.A."/>
            <person name="Slot J.C."/>
            <person name="Stielow J.B."/>
            <person name="Sun H."/>
            <person name="Kurtzman C.P."/>
            <person name="Blackwell M."/>
            <person name="Grigoriev I.V."/>
            <person name="Jeffries T.W."/>
        </authorList>
    </citation>
    <scope>NUCLEOTIDE SEQUENCE [LARGE SCALE GENOMIC DNA]</scope>
    <source>
        <strain evidence="12 13">DSM 6958</strain>
    </source>
</reference>
<evidence type="ECO:0000256" key="5">
    <source>
        <dbReference type="ARBA" id="ARBA00022832"/>
    </source>
</evidence>
<dbReference type="OrthoDB" id="10259681at2759"/>
<feature type="compositionally biased region" description="Polar residues" evidence="11">
    <location>
        <begin position="277"/>
        <end position="289"/>
    </location>
</feature>
<proteinExistence type="inferred from homology"/>
<keyword evidence="8 10" id="KW-0472">Membrane</keyword>
<dbReference type="GO" id="GO:0005789">
    <property type="term" value="C:endoplasmic reticulum membrane"/>
    <property type="evidence" value="ECO:0007669"/>
    <property type="project" value="TreeGrafter"/>
</dbReference>
<keyword evidence="5 10" id="KW-0276">Fatty acid metabolism</keyword>
<keyword evidence="2 10" id="KW-0444">Lipid biosynthesis</keyword>
<dbReference type="AlphaFoldDB" id="A0A1E3PM11"/>
<evidence type="ECO:0000256" key="11">
    <source>
        <dbReference type="SAM" id="MobiDB-lite"/>
    </source>
</evidence>